<protein>
    <recommendedName>
        <fullName evidence="12">Pre-mRNA cleavage complex 2 protein Pcf11</fullName>
    </recommendedName>
    <alternativeName>
        <fullName evidence="13">Pre-mRNA cleavage complex II protein Pcf11</fullName>
    </alternativeName>
</protein>
<feature type="compositionally biased region" description="Low complexity" evidence="15">
    <location>
        <begin position="467"/>
        <end position="487"/>
    </location>
</feature>
<feature type="region of interest" description="Disordered" evidence="15">
    <location>
        <begin position="336"/>
        <end position="532"/>
    </location>
</feature>
<feature type="region of interest" description="Disordered" evidence="15">
    <location>
        <begin position="1747"/>
        <end position="1767"/>
    </location>
</feature>
<dbReference type="InterPro" id="IPR047415">
    <property type="entry name" value="Pcf11_CID"/>
</dbReference>
<dbReference type="InterPro" id="IPR006569">
    <property type="entry name" value="CID_dom"/>
</dbReference>
<dbReference type="PROSITE" id="PS50179">
    <property type="entry name" value="VHS"/>
    <property type="match status" value="1"/>
</dbReference>
<feature type="compositionally biased region" description="Basic residues" evidence="15">
    <location>
        <begin position="451"/>
        <end position="464"/>
    </location>
</feature>
<reference evidence="18" key="4">
    <citation type="journal article" date="2007" name="Genome Biol.">
        <title>Update of the Anopheles gambiae PEST genome assembly.</title>
        <authorList>
            <person name="Sharakhova M.V."/>
            <person name="Hammond M.P."/>
            <person name="Lobo N.F."/>
            <person name="Krzywinski J."/>
            <person name="Unger M.F."/>
            <person name="Hillenmeyer M.E."/>
            <person name="Bruggner R.V."/>
            <person name="Birney E."/>
            <person name="Collins F.H."/>
        </authorList>
    </citation>
    <scope>NUCLEOTIDE SEQUENCE</scope>
    <source>
        <strain evidence="18">PEST</strain>
    </source>
</reference>
<keyword evidence="9" id="KW-0539">Nucleus</keyword>
<dbReference type="GO" id="GO:0000993">
    <property type="term" value="F:RNA polymerase II complex binding"/>
    <property type="evidence" value="ECO:0007669"/>
    <property type="project" value="InterPro"/>
</dbReference>
<feature type="compositionally biased region" description="Low complexity" evidence="15">
    <location>
        <begin position="348"/>
        <end position="365"/>
    </location>
</feature>
<evidence type="ECO:0000256" key="5">
    <source>
        <dbReference type="ARBA" id="ARBA00022664"/>
    </source>
</evidence>
<evidence type="ECO:0000256" key="4">
    <source>
        <dbReference type="ARBA" id="ARBA00022553"/>
    </source>
</evidence>
<keyword evidence="7" id="KW-0007">Acetylation</keyword>
<evidence type="ECO:0000256" key="6">
    <source>
        <dbReference type="ARBA" id="ARBA00022843"/>
    </source>
</evidence>
<keyword evidence="2" id="KW-0488">Methylation</keyword>
<feature type="domain" description="VHS" evidence="16">
    <location>
        <begin position="34"/>
        <end position="138"/>
    </location>
</feature>
<feature type="region of interest" description="Disordered" evidence="15">
    <location>
        <begin position="1555"/>
        <end position="1733"/>
    </location>
</feature>
<feature type="compositionally biased region" description="Pro residues" evidence="15">
    <location>
        <begin position="1262"/>
        <end position="1279"/>
    </location>
</feature>
<comment type="subunit">
    <text evidence="11">Associates with the phosphorylated CTD domain of POLR2A /RNA polymerase II.</text>
</comment>
<evidence type="ECO:0000256" key="3">
    <source>
        <dbReference type="ARBA" id="ARBA00022499"/>
    </source>
</evidence>
<evidence type="ECO:0000256" key="2">
    <source>
        <dbReference type="ARBA" id="ARBA00022481"/>
    </source>
</evidence>
<feature type="coiled-coil region" evidence="14">
    <location>
        <begin position="171"/>
        <end position="210"/>
    </location>
</feature>
<evidence type="ECO:0000256" key="11">
    <source>
        <dbReference type="ARBA" id="ARBA00063659"/>
    </source>
</evidence>
<dbReference type="GO" id="GO:0005634">
    <property type="term" value="C:nucleus"/>
    <property type="evidence" value="ECO:0007669"/>
    <property type="project" value="UniProtKB-SubCell"/>
</dbReference>
<feature type="domain" description="CID" evidence="17">
    <location>
        <begin position="11"/>
        <end position="139"/>
    </location>
</feature>
<dbReference type="Pfam" id="PF23228">
    <property type="entry name" value="zf_PCFS4"/>
    <property type="match status" value="1"/>
</dbReference>
<keyword evidence="4" id="KW-0597">Phosphoprotein</keyword>
<dbReference type="GO" id="GO:0003729">
    <property type="term" value="F:mRNA binding"/>
    <property type="evidence" value="ECO:0007669"/>
    <property type="project" value="InterPro"/>
</dbReference>
<evidence type="ECO:0000259" key="17">
    <source>
        <dbReference type="PROSITE" id="PS51391"/>
    </source>
</evidence>
<evidence type="ECO:0000313" key="18">
    <source>
        <dbReference type="EMBL" id="EAA01743.5"/>
    </source>
</evidence>
<feature type="compositionally biased region" description="Basic and acidic residues" evidence="15">
    <location>
        <begin position="784"/>
        <end position="794"/>
    </location>
</feature>
<dbReference type="Pfam" id="PF04818">
    <property type="entry name" value="CID"/>
    <property type="match status" value="1"/>
</dbReference>
<name>Q7PX84_ANOGA</name>
<dbReference type="PROSITE" id="PS51391">
    <property type="entry name" value="CID"/>
    <property type="match status" value="1"/>
</dbReference>
<dbReference type="InterPro" id="IPR045154">
    <property type="entry name" value="PCF11-like"/>
</dbReference>
<organism evidence="18">
    <name type="scientific">Anopheles gambiae</name>
    <name type="common">African malaria mosquito</name>
    <dbReference type="NCBI Taxonomy" id="7165"/>
    <lineage>
        <taxon>Eukaryota</taxon>
        <taxon>Metazoa</taxon>
        <taxon>Ecdysozoa</taxon>
        <taxon>Arthropoda</taxon>
        <taxon>Hexapoda</taxon>
        <taxon>Insecta</taxon>
        <taxon>Pterygota</taxon>
        <taxon>Neoptera</taxon>
        <taxon>Endopterygota</taxon>
        <taxon>Diptera</taxon>
        <taxon>Nematocera</taxon>
        <taxon>Culicoidea</taxon>
        <taxon>Culicidae</taxon>
        <taxon>Anophelinae</taxon>
        <taxon>Anopheles</taxon>
    </lineage>
</organism>
<feature type="compositionally biased region" description="Low complexity" evidence="15">
    <location>
        <begin position="374"/>
        <end position="384"/>
    </location>
</feature>
<feature type="compositionally biased region" description="Polar residues" evidence="15">
    <location>
        <begin position="1885"/>
        <end position="1897"/>
    </location>
</feature>
<dbReference type="PANTHER" id="PTHR15921">
    <property type="entry name" value="PRE-MRNA CLEAVAGE COMPLEX II"/>
    <property type="match status" value="1"/>
</dbReference>
<proteinExistence type="predicted"/>
<dbReference type="InterPro" id="IPR008942">
    <property type="entry name" value="ENTH_VHS"/>
</dbReference>
<comment type="subcellular location">
    <subcellularLocation>
        <location evidence="1">Nucleus</location>
    </subcellularLocation>
</comment>
<reference evidence="18" key="1">
    <citation type="journal article" date="2002" name="Science">
        <title>The genome sequence of the malaria mosquito Anopheles gambiae.</title>
        <authorList>
            <person name="Holt R.A."/>
            <person name="Subramanian G.M."/>
            <person name="Halpern A."/>
            <person name="Sutton G.G."/>
            <person name="Charlab R."/>
            <person name="Nusskern D.R."/>
            <person name="Wincker P."/>
            <person name="Clark A.G."/>
            <person name="Ribeiro J.M."/>
            <person name="Wides R."/>
            <person name="Salzberg S.L."/>
            <person name="Loftus B."/>
            <person name="Yandell M."/>
            <person name="Majoros W.H."/>
            <person name="Rusch D.B."/>
            <person name="Lai Z."/>
            <person name="Kraft C.L."/>
            <person name="Abril J.F."/>
            <person name="Anthouard V."/>
            <person name="Arensburger P."/>
            <person name="Atkinson P.W."/>
            <person name="Baden H."/>
            <person name="de Berardinis V."/>
            <person name="Baldwin D."/>
            <person name="Benes V."/>
            <person name="Biedler J."/>
            <person name="Blass C."/>
            <person name="Bolanos R."/>
            <person name="Boscus D."/>
            <person name="Barnstead M."/>
            <person name="Cai S."/>
            <person name="Center A."/>
            <person name="Chaturverdi K."/>
            <person name="Christophides G.K."/>
            <person name="Chrystal M.A."/>
            <person name="Clamp M."/>
            <person name="Cravchik A."/>
            <person name="Curwen V."/>
            <person name="Dana A."/>
            <person name="Delcher A."/>
            <person name="Dew I."/>
            <person name="Evans C.A."/>
            <person name="Flanigan M."/>
            <person name="Grundschober-Freimoser A."/>
            <person name="Friedli L."/>
            <person name="Gu Z."/>
            <person name="Guan P."/>
            <person name="Guigo R."/>
            <person name="Hillenmeyer M.E."/>
            <person name="Hladun S.L."/>
            <person name="Hogan J.R."/>
            <person name="Hong Y.S."/>
            <person name="Hoover J."/>
            <person name="Jaillon O."/>
            <person name="Ke Z."/>
            <person name="Kodira C."/>
            <person name="Kokoza E."/>
            <person name="Koutsos A."/>
            <person name="Letunic I."/>
            <person name="Levitsky A."/>
            <person name="Liang Y."/>
            <person name="Lin J.J."/>
            <person name="Lobo N.F."/>
            <person name="Lopez J.R."/>
            <person name="Malek J.A."/>
            <person name="McIntosh T.C."/>
            <person name="Meister S."/>
            <person name="Miller J."/>
            <person name="Mobarry C."/>
            <person name="Mongin E."/>
            <person name="Murphy S.D."/>
            <person name="O'Brochta D.A."/>
            <person name="Pfannkoch C."/>
            <person name="Qi R."/>
            <person name="Regier M.A."/>
            <person name="Remington K."/>
            <person name="Shao H."/>
            <person name="Sharakhova M.V."/>
            <person name="Sitter C.D."/>
            <person name="Shetty J."/>
            <person name="Smith T.J."/>
            <person name="Strong R."/>
            <person name="Sun J."/>
            <person name="Thomasova D."/>
            <person name="Ton L.Q."/>
            <person name="Topalis P."/>
            <person name="Tu Z."/>
            <person name="Unger M.F."/>
            <person name="Walenz B."/>
            <person name="Wang A."/>
            <person name="Wang J."/>
            <person name="Wang M."/>
            <person name="Wang X."/>
            <person name="Woodford K.J."/>
            <person name="Wortman J.R."/>
            <person name="Wu M."/>
            <person name="Yao A."/>
            <person name="Zdobnov E.M."/>
            <person name="Zhang H."/>
            <person name="Zhao Q."/>
            <person name="Zhao S."/>
            <person name="Zhu S.C."/>
            <person name="Zhimulev I."/>
            <person name="Coluzzi M."/>
            <person name="della Torre A."/>
            <person name="Roth C.W."/>
            <person name="Louis C."/>
            <person name="Kalush F."/>
            <person name="Mural R.J."/>
            <person name="Myers E.W."/>
            <person name="Adams M.D."/>
            <person name="Smith H.O."/>
            <person name="Broder S."/>
            <person name="Gardner M.J."/>
            <person name="Fraser C.M."/>
            <person name="Birney E."/>
            <person name="Bork P."/>
            <person name="Brey P.T."/>
            <person name="Venter J.C."/>
            <person name="Weissenbach J."/>
            <person name="Kafatos F.C."/>
            <person name="Collins F.H."/>
            <person name="Hoffman S.L."/>
        </authorList>
    </citation>
    <scope>NUCLEOTIDE SEQUENCE [LARGE SCALE GENOMIC DNA]</scope>
    <source>
        <strain evidence="18">PEST</strain>
    </source>
</reference>
<reference evidence="18" key="2">
    <citation type="submission" date="2002-03" db="EMBL/GenBank/DDBJ databases">
        <authorList>
            <consortium name="The Anopheles Genome Sequencing Consortium"/>
        </authorList>
    </citation>
    <scope>NUCLEOTIDE SEQUENCE</scope>
    <source>
        <strain evidence="18">PEST</strain>
    </source>
</reference>
<feature type="region of interest" description="Disordered" evidence="15">
    <location>
        <begin position="1251"/>
        <end position="1279"/>
    </location>
</feature>
<keyword evidence="3" id="KW-1017">Isopeptide bond</keyword>
<dbReference type="HOGENOM" id="CLU_000976_1_0_1"/>
<dbReference type="InterPro" id="IPR002014">
    <property type="entry name" value="VHS_dom"/>
</dbReference>
<dbReference type="Gene3D" id="1.25.40.90">
    <property type="match status" value="1"/>
</dbReference>
<evidence type="ECO:0000259" key="16">
    <source>
        <dbReference type="PROSITE" id="PS50179"/>
    </source>
</evidence>
<dbReference type="EMBL" id="AAAB01008987">
    <property type="protein sequence ID" value="EAA01743.5"/>
    <property type="molecule type" value="Genomic_DNA"/>
</dbReference>
<feature type="compositionally biased region" description="Acidic residues" evidence="15">
    <location>
        <begin position="1621"/>
        <end position="1631"/>
    </location>
</feature>
<feature type="compositionally biased region" description="Polar residues" evidence="15">
    <location>
        <begin position="504"/>
        <end position="516"/>
    </location>
</feature>
<feature type="compositionally biased region" description="Gly residues" evidence="15">
    <location>
        <begin position="1326"/>
        <end position="1336"/>
    </location>
</feature>
<feature type="compositionally biased region" description="Polar residues" evidence="15">
    <location>
        <begin position="1705"/>
        <end position="1714"/>
    </location>
</feature>
<feature type="region of interest" description="Disordered" evidence="15">
    <location>
        <begin position="1452"/>
        <end position="1496"/>
    </location>
</feature>
<comment type="caution">
    <text evidence="18">The sequence shown here is derived from an EMBL/GenBank/DDBJ whole genome shotgun (WGS) entry which is preliminary data.</text>
</comment>
<gene>
    <name evidence="18" type="ORF">AgaP_AGAP001271</name>
</gene>
<evidence type="ECO:0000256" key="1">
    <source>
        <dbReference type="ARBA" id="ARBA00004123"/>
    </source>
</evidence>
<keyword evidence="6" id="KW-0832">Ubl conjugation</keyword>
<feature type="compositionally biased region" description="Basic and acidic residues" evidence="15">
    <location>
        <begin position="389"/>
        <end position="403"/>
    </location>
</feature>
<feature type="compositionally biased region" description="Basic and acidic residues" evidence="15">
    <location>
        <begin position="671"/>
        <end position="682"/>
    </location>
</feature>
<evidence type="ECO:0000256" key="13">
    <source>
        <dbReference type="ARBA" id="ARBA00083113"/>
    </source>
</evidence>
<evidence type="ECO:0000256" key="8">
    <source>
        <dbReference type="ARBA" id="ARBA00023054"/>
    </source>
</evidence>
<dbReference type="InterPro" id="IPR057242">
    <property type="entry name" value="PCFS4-like"/>
</dbReference>
<feature type="compositionally biased region" description="Low complexity" evidence="15">
    <location>
        <begin position="1823"/>
        <end position="1833"/>
    </location>
</feature>
<keyword evidence="5" id="KW-0507">mRNA processing</keyword>
<feature type="compositionally biased region" description="Basic and acidic residues" evidence="15">
    <location>
        <begin position="1662"/>
        <end position="1672"/>
    </location>
</feature>
<keyword evidence="8 14" id="KW-0175">Coiled coil</keyword>
<accession>Q7PX84</accession>
<dbReference type="CDD" id="cd16982">
    <property type="entry name" value="CID_Pcf11"/>
    <property type="match status" value="1"/>
</dbReference>
<sequence length="1949" mass="211312">MDQAAANAEGRAKQIEKEYLSSLADLNVNSKPLINMLTILAEENLEYAQIIVHAVEKHLAKVAPDVKLPILYLVDSIVKNVGKQYQTLFSQVIVNMFCGVFQTVNEKIREKMFSLRQTWNDVFQQSKLYTLDVKINSIDPGWPITAQLKSKTPTAIHVNPMFLKANGPEPTIAMQQQLRDKQRELLELQARKLELELLTTKKRIMEQEKQLSIQTESVAKEPSLELVKSLDGAGGHLPVIPTIPPPGVMPKSRIAPVTMGMVNMVKTRDPRLAKQQAAAQLGGPPSTVTAGMNNHNAALGAMAIPPPAMASGLMEASHHGATSAKQSSALARDNFGAKNRRPEASGVESTRSESSTQGEGGSSSSARGKKHTPSSTASISSASSHRSRHDNDAKVRKDRKEHSSSSSSTSSSRSSTKGGSKTGSSARSGSNSGSDKRKQRTQSNSDGGSPHGRKSPHSPGKKKSSSSEKSSSSGHSQNDNSPKAAGKSRSESKSSSELHALSGKQPSAQLARNNNVESKKHQHPAGEAAAFEDRDVDLRYGVPQKRIKIDEPVADGLSVAKEADEMVVTMVGQKSSEVQSKSDIHIFLLFSSTPTGMSVLMFDKLYSSLQTVVALFGNNSATDDEEALSAMIAKDIDLRAIPLQLLTPKLVPELESSLGGSKGDASGSRSSKMESPSKRSAELDDGDEFSSGKKRSSPINSDEPNAKKSKAEMIDALFGNEDVDLRQLPIGGTLLMGDDARDVDFPKDKLGRPLLYNKLPGMYHRLRRRSIVSLTKPGDIDHRFPQQSLHHHDAADEDDNSMDSMNANIKTIIAQAQDQMEKGEITPEQYNILMKQVIQLNETQKIRQAQRIEHVKRQDQSVIRIDDNGSMSGEDDVIVTSVTPATPGLSAMRLNDPKDSSSGIVNDFRGKIHPIDGKPPLVKPFEGAPFADPRRIRESKWNRVEPGPGPAWANRPVGPIVGGPMVVAPPLGGGIRPGLAVPSPWEQAPFPVMADGMSRFPAPPGPLPLGVLGGLAPNMLNPALPKLNDSVRTINIDGIQREIRFYEEIAVIFMNWDEPKEIGFQKGARMVVVDDRETFELGFNEPYKSVSIENKVYQMRLGAPTRELYIDDSWYECYFGDQPTTIMLDGKPRVFKIAGPAPQVKIGDSRKDLVAGKINMIVDAKYMIPVFLDCKPQVFEVYGVMHRLQFADFLLTVLIDEQPFPVDYGGLPMVVRSRDRDYYIRFTALPNLVVPGRVYIRDMIRTPLYRDLRTPPKDPSALEPPVPLNPPFAPPTTAPPALPGAAGLLANINVEELYKKIVAAGIITKLGAGTSSSPTPPQAAGGEAGAGTSAGGKDGKEDASKSKDKDKAPIPEIEPVLLDKPETIKKRQAAVVHQLFSGMQCSSCGVRFPPEQTMKYSQHLDWHFRQNRRDRDSARKAHSRKWYYDVSDWIQYEEIEDLEEREKNWFETQQTDQGELKKGGAGGGMGLGGNDGDDFSSHDDAPQPSCPAGLDESDRQCHMCHDVFEHFYNEETEEWHLRNAILVDGSTYHPLCYEDYKASLTMTETTLGNGTLGASLDESQKTDEAMDTSGAAGEAGEDGEAADGAGKDKSKASKKDNGMEDDDDDDDVIVLPAVEPVVEEILDDDEQAAEKKEGDAEAAEQSSTVDEAKSVAGSAKSPRPEFQERQIDEDLFIQEPNIEVTDLDTIEDKPPGESGEGASNGGQDPSTLSSLLRVKIKQEPKEEDDADEEDALFEEVGTIESSLVEVAERSPAANNAAEEEPYEDVIAESIPSPSESSNQMGIVAQPKATIDGNVDLQDAPQSATVVPNKIKINITKGKAQQQQQQVAAASSNNDGEPGDGGSNGVNTNNFNEDSQGVEDEASNDGGGAGGSLEERDEKNGAEQSNNKESSTVATLPLAADAVAEVAFEETTDVAYELKEGLLGIELNRQPRVTSGLEASGLCSIM</sequence>
<feature type="compositionally biased region" description="Low complexity" evidence="15">
    <location>
        <begin position="404"/>
        <end position="433"/>
    </location>
</feature>
<evidence type="ECO:0000256" key="7">
    <source>
        <dbReference type="ARBA" id="ARBA00022990"/>
    </source>
</evidence>
<feature type="region of interest" description="Disordered" evidence="15">
    <location>
        <begin position="1311"/>
        <end position="1365"/>
    </location>
</feature>
<evidence type="ECO:0000256" key="15">
    <source>
        <dbReference type="SAM" id="MobiDB-lite"/>
    </source>
</evidence>
<reference evidence="18" key="3">
    <citation type="journal article" date="2004" name="Trends Parasitol.">
        <title>The Anopheles gambiae genome: an update.</title>
        <authorList>
            <person name="Mongin E."/>
            <person name="Louis C."/>
            <person name="Holt R.A."/>
            <person name="Birney E."/>
            <person name="Collins F.H."/>
        </authorList>
    </citation>
    <scope>NUCLEOTIDE SEQUENCE</scope>
    <source>
        <strain evidence="18">PEST</strain>
    </source>
</reference>
<dbReference type="PANTHER" id="PTHR15921:SF3">
    <property type="entry name" value="PRE-MRNA CLEAVAGE COMPLEX 2 PROTEIN PCF11"/>
    <property type="match status" value="1"/>
</dbReference>
<feature type="compositionally biased region" description="Polar residues" evidence="15">
    <location>
        <begin position="1848"/>
        <end position="1858"/>
    </location>
</feature>
<dbReference type="FunFam" id="1.25.40.90:FF:000015">
    <property type="entry name" value="Pre-mRNA cleavage complex 2 protein Pcf11"/>
    <property type="match status" value="1"/>
</dbReference>
<evidence type="ECO:0000256" key="12">
    <source>
        <dbReference type="ARBA" id="ARBA00068814"/>
    </source>
</evidence>
<feature type="compositionally biased region" description="Basic and acidic residues" evidence="15">
    <location>
        <begin position="1337"/>
        <end position="1353"/>
    </location>
</feature>
<dbReference type="VEuPathDB" id="VectorBase:AGAP001271"/>
<dbReference type="GO" id="GO:0043130">
    <property type="term" value="F:ubiquitin binding"/>
    <property type="evidence" value="ECO:0007669"/>
    <property type="project" value="InterPro"/>
</dbReference>
<dbReference type="GO" id="GO:0031124">
    <property type="term" value="P:mRNA 3'-end processing"/>
    <property type="evidence" value="ECO:0007669"/>
    <property type="project" value="InterPro"/>
</dbReference>
<dbReference type="GO" id="GO:0035091">
    <property type="term" value="F:phosphatidylinositol binding"/>
    <property type="evidence" value="ECO:0007669"/>
    <property type="project" value="InterPro"/>
</dbReference>
<dbReference type="SMART" id="SM00582">
    <property type="entry name" value="RPR"/>
    <property type="match status" value="1"/>
</dbReference>
<feature type="region of interest" description="Disordered" evidence="15">
    <location>
        <begin position="1820"/>
        <end position="1897"/>
    </location>
</feature>
<dbReference type="SUPFAM" id="SSF48464">
    <property type="entry name" value="ENTH/VHS domain"/>
    <property type="match status" value="1"/>
</dbReference>
<evidence type="ECO:0000256" key="9">
    <source>
        <dbReference type="ARBA" id="ARBA00023242"/>
    </source>
</evidence>
<feature type="region of interest" description="Disordered" evidence="15">
    <location>
        <begin position="784"/>
        <end position="803"/>
    </location>
</feature>
<dbReference type="VEuPathDB" id="VectorBase:AGAMI1_005105"/>
<dbReference type="GO" id="GO:0006369">
    <property type="term" value="P:termination of RNA polymerase II transcription"/>
    <property type="evidence" value="ECO:0007669"/>
    <property type="project" value="InterPro"/>
</dbReference>
<feature type="compositionally biased region" description="Acidic residues" evidence="15">
    <location>
        <begin position="1603"/>
        <end position="1612"/>
    </location>
</feature>
<feature type="region of interest" description="Disordered" evidence="15">
    <location>
        <begin position="656"/>
        <end position="708"/>
    </location>
</feature>
<feature type="compositionally biased region" description="Basic and acidic residues" evidence="15">
    <location>
        <begin position="1589"/>
        <end position="1602"/>
    </location>
</feature>
<evidence type="ECO:0000256" key="14">
    <source>
        <dbReference type="SAM" id="Coils"/>
    </source>
</evidence>
<feature type="compositionally biased region" description="Gly residues" evidence="15">
    <location>
        <begin position="1463"/>
        <end position="1474"/>
    </location>
</feature>
<reference evidence="18" key="5">
    <citation type="submission" date="2011-05" db="EMBL/GenBank/DDBJ databases">
        <authorList>
            <consortium name="VectorBase"/>
        </authorList>
    </citation>
    <scope>NUCLEOTIDE SEQUENCE</scope>
    <source>
        <strain evidence="18">PEST</strain>
    </source>
</reference>
<evidence type="ECO:0000256" key="10">
    <source>
        <dbReference type="ARBA" id="ARBA00057101"/>
    </source>
</evidence>
<comment type="function">
    <text evidence="10">Component of pre-mRNA cleavage complex II, which promotes transcription termination by RNA polymerase II.</text>
</comment>